<evidence type="ECO:0000256" key="5">
    <source>
        <dbReference type="ARBA" id="ARBA00023163"/>
    </source>
</evidence>
<dbReference type="InterPro" id="IPR011598">
    <property type="entry name" value="bHLH_dom"/>
</dbReference>
<accession>A0A1J1IAN6</accession>
<keyword evidence="3" id="KW-0805">Transcription regulation</keyword>
<dbReference type="GO" id="GO:0046983">
    <property type="term" value="F:protein dimerization activity"/>
    <property type="evidence" value="ECO:0007669"/>
    <property type="project" value="InterPro"/>
</dbReference>
<evidence type="ECO:0000256" key="1">
    <source>
        <dbReference type="ARBA" id="ARBA00004123"/>
    </source>
</evidence>
<dbReference type="PROSITE" id="PS50112">
    <property type="entry name" value="PAS"/>
    <property type="match status" value="1"/>
</dbReference>
<dbReference type="FunFam" id="3.30.450.20:FF:000025">
    <property type="entry name" value="Neuronal PAS domain protein 3 isoform 1"/>
    <property type="match status" value="1"/>
</dbReference>
<feature type="domain" description="PAS" evidence="8">
    <location>
        <begin position="100"/>
        <end position="170"/>
    </location>
</feature>
<keyword evidence="2" id="KW-0677">Repeat</keyword>
<dbReference type="InterPro" id="IPR000014">
    <property type="entry name" value="PAS"/>
</dbReference>
<dbReference type="GO" id="GO:0000981">
    <property type="term" value="F:DNA-binding transcription factor activity, RNA polymerase II-specific"/>
    <property type="evidence" value="ECO:0007669"/>
    <property type="project" value="TreeGrafter"/>
</dbReference>
<feature type="compositionally biased region" description="Low complexity" evidence="7">
    <location>
        <begin position="414"/>
        <end position="431"/>
    </location>
</feature>
<keyword evidence="6" id="KW-0539">Nucleus</keyword>
<evidence type="ECO:0000256" key="2">
    <source>
        <dbReference type="ARBA" id="ARBA00022737"/>
    </source>
</evidence>
<feature type="compositionally biased region" description="Basic and acidic residues" evidence="7">
    <location>
        <begin position="383"/>
        <end position="407"/>
    </location>
</feature>
<feature type="compositionally biased region" description="Polar residues" evidence="7">
    <location>
        <begin position="467"/>
        <end position="487"/>
    </location>
</feature>
<evidence type="ECO:0000256" key="3">
    <source>
        <dbReference type="ARBA" id="ARBA00023015"/>
    </source>
</evidence>
<evidence type="ECO:0000256" key="6">
    <source>
        <dbReference type="ARBA" id="ARBA00023242"/>
    </source>
</evidence>
<dbReference type="InterPro" id="IPR001610">
    <property type="entry name" value="PAC"/>
</dbReference>
<evidence type="ECO:0000256" key="7">
    <source>
        <dbReference type="SAM" id="MobiDB-lite"/>
    </source>
</evidence>
<feature type="compositionally biased region" description="Polar residues" evidence="7">
    <location>
        <begin position="580"/>
        <end position="597"/>
    </location>
</feature>
<dbReference type="InterPro" id="IPR013767">
    <property type="entry name" value="PAS_fold"/>
</dbReference>
<comment type="subcellular location">
    <subcellularLocation>
        <location evidence="1">Nucleus</location>
    </subcellularLocation>
</comment>
<feature type="region of interest" description="Disordered" evidence="7">
    <location>
        <begin position="383"/>
        <end position="487"/>
    </location>
</feature>
<dbReference type="OrthoDB" id="6021714at2759"/>
<feature type="region of interest" description="Disordered" evidence="7">
    <location>
        <begin position="627"/>
        <end position="678"/>
    </location>
</feature>
<reference evidence="10 11" key="1">
    <citation type="submission" date="2015-04" db="EMBL/GenBank/DDBJ databases">
        <authorList>
            <person name="Syromyatnikov M.Y."/>
            <person name="Popov V.N."/>
        </authorList>
    </citation>
    <scope>NUCLEOTIDE SEQUENCE [LARGE SCALE GENOMIC DNA]</scope>
</reference>
<evidence type="ECO:0000259" key="9">
    <source>
        <dbReference type="PROSITE" id="PS50888"/>
    </source>
</evidence>
<dbReference type="SUPFAM" id="SSF55785">
    <property type="entry name" value="PYP-like sensor domain (PAS domain)"/>
    <property type="match status" value="2"/>
</dbReference>
<dbReference type="GO" id="GO:0045944">
    <property type="term" value="P:positive regulation of transcription by RNA polymerase II"/>
    <property type="evidence" value="ECO:0007669"/>
    <property type="project" value="UniProtKB-ARBA"/>
</dbReference>
<dbReference type="SUPFAM" id="SSF47459">
    <property type="entry name" value="HLH, helix-loop-helix DNA-binding domain"/>
    <property type="match status" value="1"/>
</dbReference>
<dbReference type="EMBL" id="CVRI01000047">
    <property type="protein sequence ID" value="CRK97357.1"/>
    <property type="molecule type" value="Genomic_DNA"/>
</dbReference>
<keyword evidence="11" id="KW-1185">Reference proteome</keyword>
<sequence length="717" mass="80447">MDIILELRKEKSRDAARSRRGKENYEFYELAKMLPLPAAITSQLDKASIIRLTISYLKLRDFTQHGDPPWNRENKTMNKILKSNAASRRTTMGLALELFEQHQGTHILQSLDGFALAVAADGRFLYISETVSIYLGLSQVEMTGSSIFDYVHQADHAEIAEQLGLSLTSGSNNNNSGMTSPTSNDEAIVSSVMSLNGTNYKGYERAFCVRMKSTLTKRGCHFKSSGYRVVLLLCHLRPQYSFSHMKKSQPSLLGMTALAVALPPPSVHEIRLECDMFVTRINFDFRIAHCEPKITEILDYSPEELVGEMISKGQVLTHYYRIMNKNGGYTWIQTCATVVCSVKNADEQNIVCVNYIITNRENSNLILDQCQLGIIKREPILYTKNDNEPKSPDINDDNSKNDHDNKNCMKPIESKSNVGSVSSSSLENTTKAVERPNQSCDDETTTQSTSKRGRKRKVKCEVKGDSSPENTAPISINHTNLSETHSSDISVKDLENVMSKHLPKGSMVDNNNSTNFSTDSLLRQQQAAADDKALHFSHANSHFSHQTSPMPATALLRQLYANRESVIRATSRPANYMYPDNSQQQSLPTPPNDSYDSQYLRKSGESFGNLVSPYGAYTSMEYNNAMTPPSSVSPRDLTNHKNSGTYEYTNLSSSNDSRLQYPTNNPNDTNSLPHLPLKPQPYSIHQMDPSYSIDHQSQYFPYHSGFHLYHKGVYTPP</sequence>
<dbReference type="Proteomes" id="UP000183832">
    <property type="component" value="Unassembled WGS sequence"/>
</dbReference>
<feature type="compositionally biased region" description="Polar residues" evidence="7">
    <location>
        <begin position="640"/>
        <end position="672"/>
    </location>
</feature>
<dbReference type="Pfam" id="PF00989">
    <property type="entry name" value="PAS"/>
    <property type="match status" value="1"/>
</dbReference>
<dbReference type="SMART" id="SM00091">
    <property type="entry name" value="PAS"/>
    <property type="match status" value="2"/>
</dbReference>
<dbReference type="Pfam" id="PF23171">
    <property type="entry name" value="bHLH_HIF1A"/>
    <property type="match status" value="1"/>
</dbReference>
<dbReference type="STRING" id="568069.A0A1J1IAN6"/>
<dbReference type="InterPro" id="IPR013655">
    <property type="entry name" value="PAS_fold_3"/>
</dbReference>
<proteinExistence type="predicted"/>
<dbReference type="SMART" id="SM00353">
    <property type="entry name" value="HLH"/>
    <property type="match status" value="1"/>
</dbReference>
<dbReference type="CDD" id="cd00130">
    <property type="entry name" value="PAS"/>
    <property type="match status" value="2"/>
</dbReference>
<dbReference type="PROSITE" id="PS50888">
    <property type="entry name" value="BHLH"/>
    <property type="match status" value="1"/>
</dbReference>
<dbReference type="Gene3D" id="4.10.280.10">
    <property type="entry name" value="Helix-loop-helix DNA-binding domain"/>
    <property type="match status" value="1"/>
</dbReference>
<dbReference type="InterPro" id="IPR035965">
    <property type="entry name" value="PAS-like_dom_sf"/>
</dbReference>
<keyword evidence="4" id="KW-0238">DNA-binding</keyword>
<evidence type="ECO:0000313" key="10">
    <source>
        <dbReference type="EMBL" id="CRK97357.1"/>
    </source>
</evidence>
<dbReference type="GO" id="GO:0045165">
    <property type="term" value="P:cell fate commitment"/>
    <property type="evidence" value="ECO:0007669"/>
    <property type="project" value="UniProtKB-ARBA"/>
</dbReference>
<feature type="region of interest" description="Disordered" evidence="7">
    <location>
        <begin position="572"/>
        <end position="600"/>
    </location>
</feature>
<dbReference type="PANTHER" id="PTHR23043:SF26">
    <property type="entry name" value="PROTEIN TRACHEALESS"/>
    <property type="match status" value="1"/>
</dbReference>
<gene>
    <name evidence="10" type="primary">similar to Protein trachealess</name>
    <name evidence="10" type="ORF">CLUMA_CG010748</name>
</gene>
<dbReference type="Gene3D" id="3.30.450.20">
    <property type="entry name" value="PAS domain"/>
    <property type="match status" value="3"/>
</dbReference>
<evidence type="ECO:0000259" key="8">
    <source>
        <dbReference type="PROSITE" id="PS50112"/>
    </source>
</evidence>
<dbReference type="GO" id="GO:0000977">
    <property type="term" value="F:RNA polymerase II transcription regulatory region sequence-specific DNA binding"/>
    <property type="evidence" value="ECO:0007669"/>
    <property type="project" value="TreeGrafter"/>
</dbReference>
<keyword evidence="5" id="KW-0804">Transcription</keyword>
<feature type="domain" description="BHLH" evidence="9">
    <location>
        <begin position="7"/>
        <end position="60"/>
    </location>
</feature>
<evidence type="ECO:0000313" key="11">
    <source>
        <dbReference type="Proteomes" id="UP000183832"/>
    </source>
</evidence>
<dbReference type="PANTHER" id="PTHR23043">
    <property type="entry name" value="HYPOXIA-INDUCIBLE FACTOR 1 ALPHA"/>
    <property type="match status" value="1"/>
</dbReference>
<name>A0A1J1IAN6_9DIPT</name>
<dbReference type="Pfam" id="PF08447">
    <property type="entry name" value="PAS_3"/>
    <property type="match status" value="1"/>
</dbReference>
<evidence type="ECO:0000256" key="4">
    <source>
        <dbReference type="ARBA" id="ARBA00023125"/>
    </source>
</evidence>
<protein>
    <submittedName>
        <fullName evidence="10">CLUMA_CG010748, isoform A</fullName>
    </submittedName>
</protein>
<dbReference type="InterPro" id="IPR036638">
    <property type="entry name" value="HLH_DNA-bd_sf"/>
</dbReference>
<dbReference type="FunFam" id="4.10.280.10:FF:000007">
    <property type="entry name" value="single-minded homolog 1 isoform X1"/>
    <property type="match status" value="1"/>
</dbReference>
<dbReference type="GO" id="GO:0005634">
    <property type="term" value="C:nucleus"/>
    <property type="evidence" value="ECO:0007669"/>
    <property type="project" value="UniProtKB-SubCell"/>
</dbReference>
<dbReference type="SMART" id="SM00086">
    <property type="entry name" value="PAC"/>
    <property type="match status" value="1"/>
</dbReference>
<dbReference type="CDD" id="cd19733">
    <property type="entry name" value="bHLH-PAS_trachealess_like"/>
    <property type="match status" value="1"/>
</dbReference>
<organism evidence="10 11">
    <name type="scientific">Clunio marinus</name>
    <dbReference type="NCBI Taxonomy" id="568069"/>
    <lineage>
        <taxon>Eukaryota</taxon>
        <taxon>Metazoa</taxon>
        <taxon>Ecdysozoa</taxon>
        <taxon>Arthropoda</taxon>
        <taxon>Hexapoda</taxon>
        <taxon>Insecta</taxon>
        <taxon>Pterygota</taxon>
        <taxon>Neoptera</taxon>
        <taxon>Endopterygota</taxon>
        <taxon>Diptera</taxon>
        <taxon>Nematocera</taxon>
        <taxon>Chironomoidea</taxon>
        <taxon>Chironomidae</taxon>
        <taxon>Clunio</taxon>
    </lineage>
</organism>
<dbReference type="AlphaFoldDB" id="A0A1J1IAN6"/>